<evidence type="ECO:0000313" key="6">
    <source>
        <dbReference type="Proteomes" id="UP000054495"/>
    </source>
</evidence>
<reference evidence="5 6" key="1">
    <citation type="submission" date="2013-05" db="EMBL/GenBank/DDBJ databases">
        <title>Draft genome of the parasitic nematode Anyclostoma ceylanicum.</title>
        <authorList>
            <person name="Mitreva M."/>
        </authorList>
    </citation>
    <scope>NUCLEOTIDE SEQUENCE [LARGE SCALE GENOMIC DNA]</scope>
</reference>
<dbReference type="SMART" id="SM00430">
    <property type="entry name" value="HOLI"/>
    <property type="match status" value="1"/>
</dbReference>
<dbReference type="PANTHER" id="PTHR47630">
    <property type="entry name" value="NUCLEAR HORMONE RECEPTOR FAMILY-RELATED-RELATED"/>
    <property type="match status" value="1"/>
</dbReference>
<keyword evidence="2" id="KW-0804">Transcription</keyword>
<evidence type="ECO:0000256" key="1">
    <source>
        <dbReference type="ARBA" id="ARBA00023015"/>
    </source>
</evidence>
<evidence type="ECO:0000313" key="5">
    <source>
        <dbReference type="EMBL" id="EPB80753.1"/>
    </source>
</evidence>
<dbReference type="InterPro" id="IPR000536">
    <property type="entry name" value="Nucl_hrmn_rcpt_lig-bd"/>
</dbReference>
<evidence type="ECO:0000256" key="3">
    <source>
        <dbReference type="ARBA" id="ARBA00023170"/>
    </source>
</evidence>
<dbReference type="PANTHER" id="PTHR47630:SF5">
    <property type="entry name" value="NR LBD DOMAIN-CONTAINING PROTEIN"/>
    <property type="match status" value="1"/>
</dbReference>
<dbReference type="Proteomes" id="UP000054495">
    <property type="component" value="Unassembled WGS sequence"/>
</dbReference>
<evidence type="ECO:0000256" key="2">
    <source>
        <dbReference type="ARBA" id="ARBA00023163"/>
    </source>
</evidence>
<dbReference type="Gene3D" id="1.10.565.10">
    <property type="entry name" value="Retinoid X Receptor"/>
    <property type="match status" value="1"/>
</dbReference>
<keyword evidence="1" id="KW-0805">Transcription regulation</keyword>
<sequence>MDPQDKTTDAKKKLAVYLTLQWMNPYSLYGHQFAMDTARDYDFQQLLRKFDILEMYCDAPHESFYACTPYCSIDVPIEEALQFPQKISNRLPLQIQGTSRQLTLNNLKYLWCRYASHYFEWVNGLPELRMMEQREKMSDLEVKVVSRQATKIILLMISYWTFQRNYDGLVLGCGICSKHEGNQDELIGGDLATLAALLHAHIISTFKKMNLSRGEYLLLKAVALFEALDEHFPPAICLIMETALNKYRSALVSYMKRSHPELEHEALLGRVQALLGTLTSLEVAKEFDNSRLIEAILRNNGDMRGRLTIGVHMDSNRMD</sequence>
<feature type="domain" description="NR LBD" evidence="4">
    <location>
        <begin position="72"/>
        <end position="314"/>
    </location>
</feature>
<protein>
    <recommendedName>
        <fullName evidence="4">NR LBD domain-containing protein</fullName>
    </recommendedName>
</protein>
<proteinExistence type="predicted"/>
<dbReference type="InterPro" id="IPR052499">
    <property type="entry name" value="C.elegans_NHRs"/>
</dbReference>
<name>A0A0D6MAP2_9BILA</name>
<organism evidence="5 6">
    <name type="scientific">Ancylostoma ceylanicum</name>
    <dbReference type="NCBI Taxonomy" id="53326"/>
    <lineage>
        <taxon>Eukaryota</taxon>
        <taxon>Metazoa</taxon>
        <taxon>Ecdysozoa</taxon>
        <taxon>Nematoda</taxon>
        <taxon>Chromadorea</taxon>
        <taxon>Rhabditida</taxon>
        <taxon>Rhabditina</taxon>
        <taxon>Rhabditomorpha</taxon>
        <taxon>Strongyloidea</taxon>
        <taxon>Ancylostomatidae</taxon>
        <taxon>Ancylostomatinae</taxon>
        <taxon>Ancylostoma</taxon>
    </lineage>
</organism>
<evidence type="ECO:0000259" key="4">
    <source>
        <dbReference type="PROSITE" id="PS51843"/>
    </source>
</evidence>
<dbReference type="InterPro" id="IPR035500">
    <property type="entry name" value="NHR-like_dom_sf"/>
</dbReference>
<keyword evidence="6" id="KW-1185">Reference proteome</keyword>
<keyword evidence="3" id="KW-0675">Receptor</keyword>
<accession>A0A0D6MAP2</accession>
<dbReference type="PROSITE" id="PS51843">
    <property type="entry name" value="NR_LBD"/>
    <property type="match status" value="1"/>
</dbReference>
<gene>
    <name evidence="5" type="ORF">ANCCEY_00159</name>
</gene>
<dbReference type="AlphaFoldDB" id="A0A0D6MAP2"/>
<dbReference type="Pfam" id="PF00104">
    <property type="entry name" value="Hormone_recep"/>
    <property type="match status" value="1"/>
</dbReference>
<dbReference type="EMBL" id="KE124776">
    <property type="protein sequence ID" value="EPB80753.1"/>
    <property type="molecule type" value="Genomic_DNA"/>
</dbReference>
<dbReference type="SUPFAM" id="SSF48508">
    <property type="entry name" value="Nuclear receptor ligand-binding domain"/>
    <property type="match status" value="1"/>
</dbReference>